<evidence type="ECO:0008006" key="10">
    <source>
        <dbReference type="Google" id="ProtNLM"/>
    </source>
</evidence>
<keyword evidence="2" id="KW-0813">Transport</keyword>
<keyword evidence="9" id="KW-1185">Reference proteome</keyword>
<keyword evidence="4" id="KW-1133">Transmembrane helix</keyword>
<dbReference type="GO" id="GO:0043679">
    <property type="term" value="C:axon terminus"/>
    <property type="evidence" value="ECO:0007669"/>
    <property type="project" value="TreeGrafter"/>
</dbReference>
<gene>
    <name evidence="8" type="ORF">SVUK_LOCUS9105</name>
</gene>
<dbReference type="Proteomes" id="UP000270094">
    <property type="component" value="Unassembled WGS sequence"/>
</dbReference>
<accession>A0A3P7JDH7</accession>
<sequence>MLVGSICALMGVLTIALPVPVIVSNFAMFYSHAQARSKLPKKRRRVLQPHEIKPIVGRSTTAVLLNSLGPKPHVPSNMGDGIGAFAATPLLVCPNPGHIHYASNRFQFFATVAICS</sequence>
<dbReference type="PANTHER" id="PTHR11537:SF252">
    <property type="entry name" value="POTASSIUM VOLTAGE-GATED CHANNEL PROTEIN SHAW"/>
    <property type="match status" value="1"/>
</dbReference>
<evidence type="ECO:0000256" key="4">
    <source>
        <dbReference type="ARBA" id="ARBA00022989"/>
    </source>
</evidence>
<protein>
    <recommendedName>
        <fullName evidence="10">Ion transport domain-containing protein</fullName>
    </recommendedName>
</protein>
<reference evidence="8 9" key="1">
    <citation type="submission" date="2018-11" db="EMBL/GenBank/DDBJ databases">
        <authorList>
            <consortium name="Pathogen Informatics"/>
        </authorList>
    </citation>
    <scope>NUCLEOTIDE SEQUENCE [LARGE SCALE GENOMIC DNA]</scope>
</reference>
<evidence type="ECO:0000256" key="3">
    <source>
        <dbReference type="ARBA" id="ARBA00022692"/>
    </source>
</evidence>
<keyword evidence="7" id="KW-0407">Ion channel</keyword>
<dbReference type="GO" id="GO:0032809">
    <property type="term" value="C:neuronal cell body membrane"/>
    <property type="evidence" value="ECO:0007669"/>
    <property type="project" value="TreeGrafter"/>
</dbReference>
<evidence type="ECO:0000256" key="6">
    <source>
        <dbReference type="ARBA" id="ARBA00023136"/>
    </source>
</evidence>
<dbReference type="GO" id="GO:0008076">
    <property type="term" value="C:voltage-gated potassium channel complex"/>
    <property type="evidence" value="ECO:0007669"/>
    <property type="project" value="InterPro"/>
</dbReference>
<dbReference type="PANTHER" id="PTHR11537">
    <property type="entry name" value="VOLTAGE-GATED POTASSIUM CHANNEL"/>
    <property type="match status" value="1"/>
</dbReference>
<dbReference type="OrthoDB" id="415460at2759"/>
<dbReference type="GO" id="GO:0032590">
    <property type="term" value="C:dendrite membrane"/>
    <property type="evidence" value="ECO:0007669"/>
    <property type="project" value="TreeGrafter"/>
</dbReference>
<evidence type="ECO:0000256" key="5">
    <source>
        <dbReference type="ARBA" id="ARBA00023065"/>
    </source>
</evidence>
<keyword evidence="5" id="KW-0406">Ion transport</keyword>
<dbReference type="GO" id="GO:0045211">
    <property type="term" value="C:postsynaptic membrane"/>
    <property type="evidence" value="ECO:0007669"/>
    <property type="project" value="TreeGrafter"/>
</dbReference>
<dbReference type="InterPro" id="IPR028325">
    <property type="entry name" value="VG_K_chnl"/>
</dbReference>
<comment type="subcellular location">
    <subcellularLocation>
        <location evidence="1">Membrane</location>
        <topology evidence="1">Multi-pass membrane protein</topology>
    </subcellularLocation>
</comment>
<dbReference type="EMBL" id="UYYB01034201">
    <property type="protein sequence ID" value="VDM74107.1"/>
    <property type="molecule type" value="Genomic_DNA"/>
</dbReference>
<dbReference type="GO" id="GO:0042734">
    <property type="term" value="C:presynaptic membrane"/>
    <property type="evidence" value="ECO:0007669"/>
    <property type="project" value="TreeGrafter"/>
</dbReference>
<name>A0A3P7JDH7_STRVU</name>
<proteinExistence type="predicted"/>
<evidence type="ECO:0000256" key="2">
    <source>
        <dbReference type="ARBA" id="ARBA00022448"/>
    </source>
</evidence>
<evidence type="ECO:0000313" key="9">
    <source>
        <dbReference type="Proteomes" id="UP000270094"/>
    </source>
</evidence>
<dbReference type="GO" id="GO:0001508">
    <property type="term" value="P:action potential"/>
    <property type="evidence" value="ECO:0007669"/>
    <property type="project" value="TreeGrafter"/>
</dbReference>
<dbReference type="GO" id="GO:0005251">
    <property type="term" value="F:delayed rectifier potassium channel activity"/>
    <property type="evidence" value="ECO:0007669"/>
    <property type="project" value="TreeGrafter"/>
</dbReference>
<evidence type="ECO:0000256" key="7">
    <source>
        <dbReference type="ARBA" id="ARBA00023303"/>
    </source>
</evidence>
<keyword evidence="6" id="KW-0472">Membrane</keyword>
<keyword evidence="3" id="KW-0812">Transmembrane</keyword>
<organism evidence="8 9">
    <name type="scientific">Strongylus vulgaris</name>
    <name type="common">Blood worm</name>
    <dbReference type="NCBI Taxonomy" id="40348"/>
    <lineage>
        <taxon>Eukaryota</taxon>
        <taxon>Metazoa</taxon>
        <taxon>Ecdysozoa</taxon>
        <taxon>Nematoda</taxon>
        <taxon>Chromadorea</taxon>
        <taxon>Rhabditida</taxon>
        <taxon>Rhabditina</taxon>
        <taxon>Rhabditomorpha</taxon>
        <taxon>Strongyloidea</taxon>
        <taxon>Strongylidae</taxon>
        <taxon>Strongylus</taxon>
    </lineage>
</organism>
<evidence type="ECO:0000256" key="1">
    <source>
        <dbReference type="ARBA" id="ARBA00004141"/>
    </source>
</evidence>
<evidence type="ECO:0000313" key="8">
    <source>
        <dbReference type="EMBL" id="VDM74107.1"/>
    </source>
</evidence>
<dbReference type="AlphaFoldDB" id="A0A3P7JDH7"/>